<organism evidence="2">
    <name type="scientific">bioreactor metagenome</name>
    <dbReference type="NCBI Taxonomy" id="1076179"/>
    <lineage>
        <taxon>unclassified sequences</taxon>
        <taxon>metagenomes</taxon>
        <taxon>ecological metagenomes</taxon>
    </lineage>
</organism>
<dbReference type="AlphaFoldDB" id="A0A645DTN9"/>
<gene>
    <name evidence="2" type="ORF">SDC9_139853</name>
</gene>
<reference evidence="2" key="1">
    <citation type="submission" date="2019-08" db="EMBL/GenBank/DDBJ databases">
        <authorList>
            <person name="Kucharzyk K."/>
            <person name="Murdoch R.W."/>
            <person name="Higgins S."/>
            <person name="Loffler F."/>
        </authorList>
    </citation>
    <scope>NUCLEOTIDE SEQUENCE</scope>
</reference>
<protein>
    <submittedName>
        <fullName evidence="2">Uncharacterized protein</fullName>
    </submittedName>
</protein>
<name>A0A645DTN9_9ZZZZ</name>
<accession>A0A645DTN9</accession>
<evidence type="ECO:0000256" key="1">
    <source>
        <dbReference type="SAM" id="MobiDB-lite"/>
    </source>
</evidence>
<dbReference type="EMBL" id="VSSQ01039620">
    <property type="protein sequence ID" value="MPM92717.1"/>
    <property type="molecule type" value="Genomic_DNA"/>
</dbReference>
<feature type="compositionally biased region" description="Low complexity" evidence="1">
    <location>
        <begin position="15"/>
        <end position="24"/>
    </location>
</feature>
<comment type="caution">
    <text evidence="2">The sequence shown here is derived from an EMBL/GenBank/DDBJ whole genome shotgun (WGS) entry which is preliminary data.</text>
</comment>
<proteinExistence type="predicted"/>
<feature type="region of interest" description="Disordered" evidence="1">
    <location>
        <begin position="1"/>
        <end position="24"/>
    </location>
</feature>
<evidence type="ECO:0000313" key="2">
    <source>
        <dbReference type="EMBL" id="MPM92717.1"/>
    </source>
</evidence>
<sequence length="224" mass="23608">MAAPAFPGWLSRQSGPAGPAGCAAGAGRQPSADLFVCLAALYQAALGCAAAGGGQFPVLHGQLRHRDGQGHDSQHPADRCPRKLGLVQHQAAGRGVDHRHTASHLAVENPAQTRQQRLAQYAAHRLAAAGRHRPDSRIAGRFVPRSGPRGAQQSLAALHDQPDQPRALGRIRGAGPHTQQAQALCQHHGWRSSGCQLCRSPETAAAGTGGWRDGTLKELQPQRL</sequence>